<sequence>MASSLLPCICALYPPSGTYPENIALIVSSVLYDVTLGVISSLRVYAVNRQGLIIAAVVFMLSLVPVADQMVGTPGMYCSCVCTLANRYRIVYATADAAITAADVIVVIVTWHNTYHTVQLARSVNISTPFSIILLRDGQLITVMNILNVVFYFTEGFGGFSYFRTSFTSIILSRFFLNLRETSMVAISTSPTQLSQPDMHFPRGVGSLGGSLAFMHDDDDEQDPDPDVDTDEIPVDEGLDEESRVRCVLNFRDTIAPAAGLV</sequence>
<protein>
    <submittedName>
        <fullName evidence="3">Uncharacterized protein</fullName>
    </submittedName>
</protein>
<proteinExistence type="predicted"/>
<keyword evidence="4" id="KW-1185">Reference proteome</keyword>
<dbReference type="AlphaFoldDB" id="A0A165MNY7"/>
<evidence type="ECO:0000256" key="2">
    <source>
        <dbReference type="SAM" id="Phobius"/>
    </source>
</evidence>
<dbReference type="Proteomes" id="UP000076727">
    <property type="component" value="Unassembled WGS sequence"/>
</dbReference>
<feature type="non-terminal residue" evidence="3">
    <location>
        <position position="1"/>
    </location>
</feature>
<keyword evidence="2" id="KW-0472">Membrane</keyword>
<feature type="compositionally biased region" description="Acidic residues" evidence="1">
    <location>
        <begin position="217"/>
        <end position="236"/>
    </location>
</feature>
<accession>A0A165MNY7</accession>
<feature type="transmembrane region" description="Helical" evidence="2">
    <location>
        <begin position="52"/>
        <end position="70"/>
    </location>
</feature>
<name>A0A165MNY7_9APHY</name>
<organism evidence="3 4">
    <name type="scientific">Daedalea quercina L-15889</name>
    <dbReference type="NCBI Taxonomy" id="1314783"/>
    <lineage>
        <taxon>Eukaryota</taxon>
        <taxon>Fungi</taxon>
        <taxon>Dikarya</taxon>
        <taxon>Basidiomycota</taxon>
        <taxon>Agaricomycotina</taxon>
        <taxon>Agaricomycetes</taxon>
        <taxon>Polyporales</taxon>
        <taxon>Fomitopsis</taxon>
    </lineage>
</organism>
<evidence type="ECO:0000313" key="3">
    <source>
        <dbReference type="EMBL" id="KZT65933.1"/>
    </source>
</evidence>
<feature type="transmembrane region" description="Helical" evidence="2">
    <location>
        <begin position="90"/>
        <end position="112"/>
    </location>
</feature>
<keyword evidence="2" id="KW-1133">Transmembrane helix</keyword>
<feature type="transmembrane region" description="Helical" evidence="2">
    <location>
        <begin position="133"/>
        <end position="153"/>
    </location>
</feature>
<dbReference type="OrthoDB" id="2745317at2759"/>
<feature type="region of interest" description="Disordered" evidence="1">
    <location>
        <begin position="215"/>
        <end position="236"/>
    </location>
</feature>
<gene>
    <name evidence="3" type="ORF">DAEQUDRAFT_730845</name>
</gene>
<dbReference type="EMBL" id="KV429097">
    <property type="protein sequence ID" value="KZT65933.1"/>
    <property type="molecule type" value="Genomic_DNA"/>
</dbReference>
<reference evidence="3 4" key="1">
    <citation type="journal article" date="2016" name="Mol. Biol. Evol.">
        <title>Comparative Genomics of Early-Diverging Mushroom-Forming Fungi Provides Insights into the Origins of Lignocellulose Decay Capabilities.</title>
        <authorList>
            <person name="Nagy L.G."/>
            <person name="Riley R."/>
            <person name="Tritt A."/>
            <person name="Adam C."/>
            <person name="Daum C."/>
            <person name="Floudas D."/>
            <person name="Sun H."/>
            <person name="Yadav J.S."/>
            <person name="Pangilinan J."/>
            <person name="Larsson K.H."/>
            <person name="Matsuura K."/>
            <person name="Barry K."/>
            <person name="Labutti K."/>
            <person name="Kuo R."/>
            <person name="Ohm R.A."/>
            <person name="Bhattacharya S.S."/>
            <person name="Shirouzu T."/>
            <person name="Yoshinaga Y."/>
            <person name="Martin F.M."/>
            <person name="Grigoriev I.V."/>
            <person name="Hibbett D.S."/>
        </authorList>
    </citation>
    <scope>NUCLEOTIDE SEQUENCE [LARGE SCALE GENOMIC DNA]</scope>
    <source>
        <strain evidence="3 4">L-15889</strain>
    </source>
</reference>
<evidence type="ECO:0000313" key="4">
    <source>
        <dbReference type="Proteomes" id="UP000076727"/>
    </source>
</evidence>
<keyword evidence="2" id="KW-0812">Transmembrane</keyword>
<feature type="transmembrane region" description="Helical" evidence="2">
    <location>
        <begin position="23"/>
        <end position="45"/>
    </location>
</feature>
<evidence type="ECO:0000256" key="1">
    <source>
        <dbReference type="SAM" id="MobiDB-lite"/>
    </source>
</evidence>